<proteinExistence type="predicted"/>
<sequence length="236" mass="26406">MSVDPAPWTAECGTKNSCNMVIARFASAQCEGLADDEGKKALVMFGDLTFTRDDSLPKSITDCWDKGDMIRPFQSKLHKSTLFLCRPRYAIKNLSLVRNETKIIETADLEEPEAQRTLSTIKPLDFLSTLLKSFETNPLELAYRMHGHVIEVGGSNIIVDKVMGTLLPYRHGLHQSQKALELYDGHVLERAAAEFYRQFGAMLGKLLLLEPASISSFWPLSINDDRLVFGYGPHIG</sequence>
<dbReference type="Proteomes" id="UP001323405">
    <property type="component" value="Unassembled WGS sequence"/>
</dbReference>
<dbReference type="GeneID" id="87912325"/>
<evidence type="ECO:0000313" key="2">
    <source>
        <dbReference type="Proteomes" id="UP001323405"/>
    </source>
</evidence>
<accession>A0ABR0G891</accession>
<organism evidence="1 2">
    <name type="scientific">Podospora pseudocomata</name>
    <dbReference type="NCBI Taxonomy" id="2093779"/>
    <lineage>
        <taxon>Eukaryota</taxon>
        <taxon>Fungi</taxon>
        <taxon>Dikarya</taxon>
        <taxon>Ascomycota</taxon>
        <taxon>Pezizomycotina</taxon>
        <taxon>Sordariomycetes</taxon>
        <taxon>Sordariomycetidae</taxon>
        <taxon>Sordariales</taxon>
        <taxon>Podosporaceae</taxon>
        <taxon>Podospora</taxon>
    </lineage>
</organism>
<comment type="caution">
    <text evidence="1">The sequence shown here is derived from an EMBL/GenBank/DDBJ whole genome shotgun (WGS) entry which is preliminary data.</text>
</comment>
<name>A0ABR0G891_9PEZI</name>
<dbReference type="EMBL" id="JAFFHA010000008">
    <property type="protein sequence ID" value="KAK4651985.1"/>
    <property type="molecule type" value="Genomic_DNA"/>
</dbReference>
<gene>
    <name evidence="1" type="ORF">QC762_607290</name>
</gene>
<dbReference type="RefSeq" id="XP_062740960.1">
    <property type="nucleotide sequence ID" value="XM_062892418.1"/>
</dbReference>
<protein>
    <submittedName>
        <fullName evidence="1">Uncharacterized protein</fullName>
    </submittedName>
</protein>
<evidence type="ECO:0000313" key="1">
    <source>
        <dbReference type="EMBL" id="KAK4651985.1"/>
    </source>
</evidence>
<keyword evidence="2" id="KW-1185">Reference proteome</keyword>
<reference evidence="1 2" key="1">
    <citation type="journal article" date="2023" name="bioRxiv">
        <title>High-quality genome assemblies of four members of thePodospora anserinaspecies complex.</title>
        <authorList>
            <person name="Ament-Velasquez S.L."/>
            <person name="Vogan A.A."/>
            <person name="Wallerman O."/>
            <person name="Hartmann F."/>
            <person name="Gautier V."/>
            <person name="Silar P."/>
            <person name="Giraud T."/>
            <person name="Johannesson H."/>
        </authorList>
    </citation>
    <scope>NUCLEOTIDE SEQUENCE [LARGE SCALE GENOMIC DNA]</scope>
    <source>
        <strain evidence="1 2">CBS 415.72m</strain>
    </source>
</reference>